<accession>A0ABR9L3C0</accession>
<dbReference type="Proteomes" id="UP000656548">
    <property type="component" value="Unassembled WGS sequence"/>
</dbReference>
<dbReference type="RefSeq" id="WP_191334901.1">
    <property type="nucleotide sequence ID" value="NZ_JADBEJ010000003.1"/>
</dbReference>
<name>A0ABR9L3C0_9PSEU</name>
<gene>
    <name evidence="1" type="ORF">H4W30_002094</name>
</gene>
<keyword evidence="2" id="KW-1185">Reference proteome</keyword>
<proteinExistence type="predicted"/>
<evidence type="ECO:0000313" key="1">
    <source>
        <dbReference type="EMBL" id="MBE1575047.1"/>
    </source>
</evidence>
<dbReference type="EMBL" id="JADBEJ010000003">
    <property type="protein sequence ID" value="MBE1575047.1"/>
    <property type="molecule type" value="Genomic_DNA"/>
</dbReference>
<reference evidence="1 2" key="1">
    <citation type="submission" date="2020-10" db="EMBL/GenBank/DDBJ databases">
        <title>Sequencing the genomes of 1000 actinobacteria strains.</title>
        <authorList>
            <person name="Klenk H.-P."/>
        </authorList>
    </citation>
    <scope>NUCLEOTIDE SEQUENCE [LARGE SCALE GENOMIC DNA]</scope>
    <source>
        <strain evidence="1 2">DSM 46661</strain>
    </source>
</reference>
<evidence type="ECO:0000313" key="2">
    <source>
        <dbReference type="Proteomes" id="UP000656548"/>
    </source>
</evidence>
<protein>
    <submittedName>
        <fullName evidence="1">Uncharacterized protein</fullName>
    </submittedName>
</protein>
<organism evidence="1 2">
    <name type="scientific">Amycolatopsis roodepoortensis</name>
    <dbReference type="NCBI Taxonomy" id="700274"/>
    <lineage>
        <taxon>Bacteria</taxon>
        <taxon>Bacillati</taxon>
        <taxon>Actinomycetota</taxon>
        <taxon>Actinomycetes</taxon>
        <taxon>Pseudonocardiales</taxon>
        <taxon>Pseudonocardiaceae</taxon>
        <taxon>Amycolatopsis</taxon>
    </lineage>
</organism>
<comment type="caution">
    <text evidence="1">The sequence shown here is derived from an EMBL/GenBank/DDBJ whole genome shotgun (WGS) entry which is preliminary data.</text>
</comment>
<sequence>MSSMYRILCLSHDPAIVLEPEFHSGADGQARAEAAVIAGVEGHQGCDLLIGRYSYPLVEVGCPRHGGETHRLRTEWLDVVLLRLVGLAYRRPDGTPERLLAGQVARCWSSERLHRLRHELDLPEGTAQRTSTK</sequence>